<keyword evidence="2" id="KW-1185">Reference proteome</keyword>
<dbReference type="Proteomes" id="UP001596523">
    <property type="component" value="Unassembled WGS sequence"/>
</dbReference>
<evidence type="ECO:0000313" key="2">
    <source>
        <dbReference type="Proteomes" id="UP001596523"/>
    </source>
</evidence>
<comment type="caution">
    <text evidence="1">The sequence shown here is derived from an EMBL/GenBank/DDBJ whole genome shotgun (WGS) entry which is preliminary data.</text>
</comment>
<sequence length="326" mass="33838">MTSPATAPAASAIPPVLAEVVRSGFVEGHHRGSLVVLAADGTVEHSIGSVDAAAPVFPRSANKPMQAAAVLRAGLELSGERLALTAASHSGEPFHLDLVRKMLTEYGLTEPDLQCPPDLPLDPVEAETYLAGGAVRERVTMNCSGKHTAMLAVCQERGWPLETYLDPAHPLQVLVREVIEEAAGEPVAATGTDGCGAPLMAISLTGLARAFRHFVLAAPGSAERRVADAMRAHPEYVAGTRRPDTWLMTEVPGVLSKMGAEAVQAVALPDGRALAFKVDDGAGRALGPVLARALELLGVDSPVVARIGAAPLLGGGREVGEVRATF</sequence>
<dbReference type="PANTHER" id="PTHR42110">
    <property type="entry name" value="L-ASPARAGINASE, PUTATIVE (AFU_ORTHOLOGUE AFUA_3G11890)-RELATED"/>
    <property type="match status" value="1"/>
</dbReference>
<dbReference type="RefSeq" id="WP_381838301.1">
    <property type="nucleotide sequence ID" value="NZ_JBHTCF010000021.1"/>
</dbReference>
<evidence type="ECO:0000313" key="1">
    <source>
        <dbReference type="EMBL" id="MFC7309408.1"/>
    </source>
</evidence>
<dbReference type="Pfam" id="PF06089">
    <property type="entry name" value="Asparaginase_II"/>
    <property type="match status" value="1"/>
</dbReference>
<proteinExistence type="predicted"/>
<name>A0ABW2JVH6_9ACTN</name>
<dbReference type="EMBL" id="JBHTCF010000021">
    <property type="protein sequence ID" value="MFC7309408.1"/>
    <property type="molecule type" value="Genomic_DNA"/>
</dbReference>
<dbReference type="PANTHER" id="PTHR42110:SF1">
    <property type="entry name" value="L-ASPARAGINASE, PUTATIVE (AFU_ORTHOLOGUE AFUA_3G11890)-RELATED"/>
    <property type="match status" value="1"/>
</dbReference>
<gene>
    <name evidence="1" type="ORF">ACFQVC_35010</name>
</gene>
<protein>
    <submittedName>
        <fullName evidence="1">Asparaginase</fullName>
    </submittedName>
</protein>
<organism evidence="1 2">
    <name type="scientific">Streptomyces monticola</name>
    <dbReference type="NCBI Taxonomy" id="2666263"/>
    <lineage>
        <taxon>Bacteria</taxon>
        <taxon>Bacillati</taxon>
        <taxon>Actinomycetota</taxon>
        <taxon>Actinomycetes</taxon>
        <taxon>Kitasatosporales</taxon>
        <taxon>Streptomycetaceae</taxon>
        <taxon>Streptomyces</taxon>
    </lineage>
</organism>
<dbReference type="InterPro" id="IPR010349">
    <property type="entry name" value="Asparaginase_II"/>
</dbReference>
<reference evidence="2" key="1">
    <citation type="journal article" date="2019" name="Int. J. Syst. Evol. Microbiol.">
        <title>The Global Catalogue of Microorganisms (GCM) 10K type strain sequencing project: providing services to taxonomists for standard genome sequencing and annotation.</title>
        <authorList>
            <consortium name="The Broad Institute Genomics Platform"/>
            <consortium name="The Broad Institute Genome Sequencing Center for Infectious Disease"/>
            <person name="Wu L."/>
            <person name="Ma J."/>
        </authorList>
    </citation>
    <scope>NUCLEOTIDE SEQUENCE [LARGE SCALE GENOMIC DNA]</scope>
    <source>
        <strain evidence="2">SYNS20</strain>
    </source>
</reference>
<accession>A0ABW2JVH6</accession>